<dbReference type="Proteomes" id="UP000784880">
    <property type="component" value="Unassembled WGS sequence"/>
</dbReference>
<keyword evidence="1" id="KW-0812">Transmembrane</keyword>
<sequence length="129" mass="14398">MGRTTTMSISEFMNRDVRRALPSEMKNRKDLKFMSVAGGIWLVLAPQVAGAQAIEEDGTMSFDRVVKDFFRIVDWLLVGVIVFAGASWMFGNRTKAIEMLIGGSSGYLIARHSLQIKDWLADLTPDGRL</sequence>
<evidence type="ECO:0008006" key="4">
    <source>
        <dbReference type="Google" id="ProtNLM"/>
    </source>
</evidence>
<gene>
    <name evidence="2" type="ORF">KS419_04695</name>
</gene>
<keyword evidence="3" id="KW-1185">Reference proteome</keyword>
<proteinExistence type="predicted"/>
<protein>
    <recommendedName>
        <fullName evidence="4">TrbC/VIRB2 family protein</fullName>
    </recommendedName>
</protein>
<comment type="caution">
    <text evidence="2">The sequence shown here is derived from an EMBL/GenBank/DDBJ whole genome shotgun (WGS) entry which is preliminary data.</text>
</comment>
<evidence type="ECO:0000256" key="1">
    <source>
        <dbReference type="SAM" id="Phobius"/>
    </source>
</evidence>
<evidence type="ECO:0000313" key="3">
    <source>
        <dbReference type="Proteomes" id="UP000784880"/>
    </source>
</evidence>
<dbReference type="RefSeq" id="WP_217064925.1">
    <property type="nucleotide sequence ID" value="NZ_JAHQCS010000057.1"/>
</dbReference>
<name>A0ABS6JBI4_9BACI</name>
<accession>A0ABS6JBI4</accession>
<keyword evidence="1" id="KW-0472">Membrane</keyword>
<feature type="transmembrane region" description="Helical" evidence="1">
    <location>
        <begin position="69"/>
        <end position="90"/>
    </location>
</feature>
<keyword evidence="1" id="KW-1133">Transmembrane helix</keyword>
<dbReference type="EMBL" id="JAHQCS010000057">
    <property type="protein sequence ID" value="MBU9711034.1"/>
    <property type="molecule type" value="Genomic_DNA"/>
</dbReference>
<evidence type="ECO:0000313" key="2">
    <source>
        <dbReference type="EMBL" id="MBU9711034.1"/>
    </source>
</evidence>
<organism evidence="2 3">
    <name type="scientific">Evansella tamaricis</name>
    <dbReference type="NCBI Taxonomy" id="2069301"/>
    <lineage>
        <taxon>Bacteria</taxon>
        <taxon>Bacillati</taxon>
        <taxon>Bacillota</taxon>
        <taxon>Bacilli</taxon>
        <taxon>Bacillales</taxon>
        <taxon>Bacillaceae</taxon>
        <taxon>Evansella</taxon>
    </lineage>
</organism>
<reference evidence="2 3" key="1">
    <citation type="submission" date="2021-06" db="EMBL/GenBank/DDBJ databases">
        <title>Bacillus sp. RD4P76, an endophyte from a halophyte.</title>
        <authorList>
            <person name="Sun J.-Q."/>
        </authorList>
    </citation>
    <scope>NUCLEOTIDE SEQUENCE [LARGE SCALE GENOMIC DNA]</scope>
    <source>
        <strain evidence="2 3">CGMCC 1.15917</strain>
    </source>
</reference>